<organism evidence="5">
    <name type="scientific">Onchocerca ochengi</name>
    <name type="common">Filarial nematode worm</name>
    <dbReference type="NCBI Taxonomy" id="42157"/>
    <lineage>
        <taxon>Eukaryota</taxon>
        <taxon>Metazoa</taxon>
        <taxon>Ecdysozoa</taxon>
        <taxon>Nematoda</taxon>
        <taxon>Chromadorea</taxon>
        <taxon>Rhabditida</taxon>
        <taxon>Spirurina</taxon>
        <taxon>Spiruromorpha</taxon>
        <taxon>Filarioidea</taxon>
        <taxon>Onchocercidae</taxon>
        <taxon>Onchocerca</taxon>
    </lineage>
</organism>
<keyword evidence="2" id="KW-0472">Membrane</keyword>
<keyword evidence="4" id="KW-1185">Reference proteome</keyword>
<evidence type="ECO:0000256" key="2">
    <source>
        <dbReference type="SAM" id="Phobius"/>
    </source>
</evidence>
<gene>
    <name evidence="3" type="ORF">NOO_LOCUS9970</name>
</gene>
<evidence type="ECO:0000313" key="5">
    <source>
        <dbReference type="WBParaSite" id="nOo.2.0.1.t09970-RA"/>
    </source>
</evidence>
<dbReference type="WBParaSite" id="nOo.2.0.1.t09970-RA">
    <property type="protein sequence ID" value="nOo.2.0.1.t09970-RA"/>
    <property type="gene ID" value="nOo.2.0.1.g09970"/>
</dbReference>
<protein>
    <submittedName>
        <fullName evidence="5">Secreted protein</fullName>
    </submittedName>
</protein>
<proteinExistence type="predicted"/>
<reference evidence="3 4" key="2">
    <citation type="submission" date="2018-08" db="EMBL/GenBank/DDBJ databases">
        <authorList>
            <person name="Laetsch R D."/>
            <person name="Stevens L."/>
            <person name="Kumar S."/>
            <person name="Blaxter L. M."/>
        </authorList>
    </citation>
    <scope>NUCLEOTIDE SEQUENCE [LARGE SCALE GENOMIC DNA]</scope>
</reference>
<dbReference type="AlphaFoldDB" id="A0A182EPB3"/>
<reference evidence="5" key="1">
    <citation type="submission" date="2016-06" db="UniProtKB">
        <authorList>
            <consortium name="WormBaseParasite"/>
        </authorList>
    </citation>
    <scope>IDENTIFICATION</scope>
</reference>
<feature type="region of interest" description="Disordered" evidence="1">
    <location>
        <begin position="174"/>
        <end position="196"/>
    </location>
</feature>
<keyword evidence="2" id="KW-1133">Transmembrane helix</keyword>
<sequence length="196" mass="22476">MLYLLDPSESIANRYRYHHHRRHRRHRRRRRRHCYFPYHTHTLTQSHKMQCLNAVIIAIGCIFISYYLSGFTSRKIAIVTTTVTLEEQQQQSRQLTTSSTGATVAGECLNVTATSTITSSSMTSIDPQPYFPLSLPPKDKFKLASHNTNTGFSKRQSRRMVTLLDGNCRVSPAENDRYQLSRQDASVSQTRQSPLG</sequence>
<accession>A0A182EPB3</accession>
<dbReference type="Proteomes" id="UP000271087">
    <property type="component" value="Unassembled WGS sequence"/>
</dbReference>
<evidence type="ECO:0000313" key="4">
    <source>
        <dbReference type="Proteomes" id="UP000271087"/>
    </source>
</evidence>
<feature type="transmembrane region" description="Helical" evidence="2">
    <location>
        <begin position="51"/>
        <end position="68"/>
    </location>
</feature>
<dbReference type="OrthoDB" id="5864120at2759"/>
<evidence type="ECO:0000313" key="3">
    <source>
        <dbReference type="EMBL" id="VDM93673.1"/>
    </source>
</evidence>
<evidence type="ECO:0000256" key="1">
    <source>
        <dbReference type="SAM" id="MobiDB-lite"/>
    </source>
</evidence>
<name>A0A182EPB3_ONCOC</name>
<feature type="compositionally biased region" description="Polar residues" evidence="1">
    <location>
        <begin position="180"/>
        <end position="196"/>
    </location>
</feature>
<dbReference type="EMBL" id="UYRW01005276">
    <property type="protein sequence ID" value="VDM93673.1"/>
    <property type="molecule type" value="Genomic_DNA"/>
</dbReference>
<keyword evidence="2" id="KW-0812">Transmembrane</keyword>